<dbReference type="InterPro" id="IPR005150">
    <property type="entry name" value="Cellulose_synth"/>
</dbReference>
<evidence type="ECO:0000256" key="5">
    <source>
        <dbReference type="ARBA" id="ARBA00022989"/>
    </source>
</evidence>
<accession>A0AAD4X6J4</accession>
<evidence type="ECO:0000256" key="1">
    <source>
        <dbReference type="ARBA" id="ARBA00004308"/>
    </source>
</evidence>
<evidence type="ECO:0000256" key="6">
    <source>
        <dbReference type="ARBA" id="ARBA00023136"/>
    </source>
</evidence>
<keyword evidence="8" id="KW-1185">Reference proteome</keyword>
<evidence type="ECO:0000256" key="4">
    <source>
        <dbReference type="ARBA" id="ARBA00022692"/>
    </source>
</evidence>
<evidence type="ECO:0000313" key="8">
    <source>
        <dbReference type="Proteomes" id="UP001202328"/>
    </source>
</evidence>
<dbReference type="Proteomes" id="UP001202328">
    <property type="component" value="Unassembled WGS sequence"/>
</dbReference>
<evidence type="ECO:0000256" key="3">
    <source>
        <dbReference type="ARBA" id="ARBA00022679"/>
    </source>
</evidence>
<gene>
    <name evidence="7" type="ORF">MKW98_025203</name>
</gene>
<keyword evidence="4" id="KW-0812">Transmembrane</keyword>
<dbReference type="GO" id="GO:0030244">
    <property type="term" value="P:cellulose biosynthetic process"/>
    <property type="evidence" value="ECO:0007669"/>
    <property type="project" value="InterPro"/>
</dbReference>
<evidence type="ECO:0000256" key="2">
    <source>
        <dbReference type="ARBA" id="ARBA00022676"/>
    </source>
</evidence>
<keyword evidence="2" id="KW-0328">Glycosyltransferase</keyword>
<keyword evidence="3" id="KW-0808">Transferase</keyword>
<keyword evidence="6" id="KW-0472">Membrane</keyword>
<comment type="caution">
    <text evidence="7">The sequence shown here is derived from an EMBL/GenBank/DDBJ whole genome shotgun (WGS) entry which is preliminary data.</text>
</comment>
<evidence type="ECO:0000313" key="7">
    <source>
        <dbReference type="EMBL" id="KAI3853686.1"/>
    </source>
</evidence>
<dbReference type="EMBL" id="JAJJMB010015535">
    <property type="protein sequence ID" value="KAI3853686.1"/>
    <property type="molecule type" value="Genomic_DNA"/>
</dbReference>
<dbReference type="GO" id="GO:0016020">
    <property type="term" value="C:membrane"/>
    <property type="evidence" value="ECO:0007669"/>
    <property type="project" value="InterPro"/>
</dbReference>
<reference evidence="7" key="1">
    <citation type="submission" date="2022-04" db="EMBL/GenBank/DDBJ databases">
        <title>A functionally conserved STORR gene fusion in Papaver species that diverged 16.8 million years ago.</title>
        <authorList>
            <person name="Catania T."/>
        </authorList>
    </citation>
    <scope>NUCLEOTIDE SEQUENCE</scope>
    <source>
        <strain evidence="7">S-188037</strain>
    </source>
</reference>
<organism evidence="7 8">
    <name type="scientific">Papaver atlanticum</name>
    <dbReference type="NCBI Taxonomy" id="357466"/>
    <lineage>
        <taxon>Eukaryota</taxon>
        <taxon>Viridiplantae</taxon>
        <taxon>Streptophyta</taxon>
        <taxon>Embryophyta</taxon>
        <taxon>Tracheophyta</taxon>
        <taxon>Spermatophyta</taxon>
        <taxon>Magnoliopsida</taxon>
        <taxon>Ranunculales</taxon>
        <taxon>Papaveraceae</taxon>
        <taxon>Papaveroideae</taxon>
        <taxon>Papaver</taxon>
    </lineage>
</organism>
<protein>
    <submittedName>
        <fullName evidence="7">Uncharacterized protein</fullName>
    </submittedName>
</protein>
<keyword evidence="5" id="KW-1133">Transmembrane helix</keyword>
<name>A0AAD4X6J4_9MAGN</name>
<sequence length="87" mass="10492">MRALQLELSKDILKRLRMIGHRWNELPRLVYFSREKRPGYNTSTYLVHAMKTLVRILHNSWQSSPKESLCDLCCNVFLKLWFIVDFH</sequence>
<proteinExistence type="predicted"/>
<dbReference type="GO" id="GO:0016760">
    <property type="term" value="F:cellulose synthase (UDP-forming) activity"/>
    <property type="evidence" value="ECO:0007669"/>
    <property type="project" value="InterPro"/>
</dbReference>
<dbReference type="AlphaFoldDB" id="A0AAD4X6J4"/>
<dbReference type="Pfam" id="PF03552">
    <property type="entry name" value="Cellulose_synt"/>
    <property type="match status" value="1"/>
</dbReference>
<dbReference type="GO" id="GO:0012505">
    <property type="term" value="C:endomembrane system"/>
    <property type="evidence" value="ECO:0007669"/>
    <property type="project" value="UniProtKB-SubCell"/>
</dbReference>
<comment type="subcellular location">
    <subcellularLocation>
        <location evidence="1">Endomembrane system</location>
    </subcellularLocation>
</comment>